<name>A0A3E3DEV9_9FIRM</name>
<sequence length="68" mass="7507">MNNNIGKKAEILHRITVILRAIAEAFRGTVTVEELSSALPHINNLQLSSQMTGFVTDLKTIYLIIGVK</sequence>
<dbReference type="Proteomes" id="UP000261023">
    <property type="component" value="Unassembled WGS sequence"/>
</dbReference>
<gene>
    <name evidence="1" type="ORF">DWX31_26910</name>
</gene>
<organism evidence="1 2">
    <name type="scientific">Hungatella hathewayi</name>
    <dbReference type="NCBI Taxonomy" id="154046"/>
    <lineage>
        <taxon>Bacteria</taxon>
        <taxon>Bacillati</taxon>
        <taxon>Bacillota</taxon>
        <taxon>Clostridia</taxon>
        <taxon>Lachnospirales</taxon>
        <taxon>Lachnospiraceae</taxon>
        <taxon>Hungatella</taxon>
    </lineage>
</organism>
<evidence type="ECO:0000313" key="2">
    <source>
        <dbReference type="Proteomes" id="UP000261023"/>
    </source>
</evidence>
<dbReference type="EMBL" id="QTJW01000024">
    <property type="protein sequence ID" value="RGD67546.1"/>
    <property type="molecule type" value="Genomic_DNA"/>
</dbReference>
<comment type="caution">
    <text evidence="1">The sequence shown here is derived from an EMBL/GenBank/DDBJ whole genome shotgun (WGS) entry which is preliminary data.</text>
</comment>
<protein>
    <submittedName>
        <fullName evidence="1">Uncharacterized protein</fullName>
    </submittedName>
</protein>
<dbReference type="RefSeq" id="WP_025532000.1">
    <property type="nucleotide sequence ID" value="NZ_CACRUH010000089.1"/>
</dbReference>
<reference evidence="1 2" key="1">
    <citation type="submission" date="2018-08" db="EMBL/GenBank/DDBJ databases">
        <title>A genome reference for cultivated species of the human gut microbiota.</title>
        <authorList>
            <person name="Zou Y."/>
            <person name="Xue W."/>
            <person name="Luo G."/>
        </authorList>
    </citation>
    <scope>NUCLEOTIDE SEQUENCE [LARGE SCALE GENOMIC DNA]</scope>
    <source>
        <strain evidence="1 2">AF19-13AC</strain>
    </source>
</reference>
<proteinExistence type="predicted"/>
<evidence type="ECO:0000313" key="1">
    <source>
        <dbReference type="EMBL" id="RGD67546.1"/>
    </source>
</evidence>
<dbReference type="AlphaFoldDB" id="A0A3E3DEV9"/>
<accession>A0A3E3DEV9</accession>